<sequence length="127" mass="12904">MDGAMAEALAKAEGEQDMEKRIEAALACPCLGDLKEGPCGPVFVHAFGCFIRSEHEDKGMDCLEQFKDFQLCLQKHPEHVAKIMEAGEGASEAAAASSPAAEAEAAAGSGGSGAGTAAAAATPRPAQ</sequence>
<dbReference type="AlphaFoldDB" id="A0A2P6TQH0"/>
<feature type="compositionally biased region" description="Low complexity" evidence="9">
    <location>
        <begin position="115"/>
        <end position="127"/>
    </location>
</feature>
<evidence type="ECO:0000313" key="11">
    <source>
        <dbReference type="Proteomes" id="UP000239899"/>
    </source>
</evidence>
<dbReference type="PROSITE" id="PS51808">
    <property type="entry name" value="CHCH"/>
    <property type="match status" value="1"/>
</dbReference>
<keyword evidence="8" id="KW-0676">Redox-active center</keyword>
<feature type="compositionally biased region" description="Low complexity" evidence="9">
    <location>
        <begin position="88"/>
        <end position="107"/>
    </location>
</feature>
<keyword evidence="4" id="KW-0560">Oxidoreductase</keyword>
<evidence type="ECO:0000256" key="2">
    <source>
        <dbReference type="ARBA" id="ARBA00022448"/>
    </source>
</evidence>
<comment type="subcellular location">
    <subcellularLocation>
        <location evidence="1">Mitochondrion</location>
    </subcellularLocation>
</comment>
<keyword evidence="2" id="KW-0813">Transport</keyword>
<keyword evidence="6" id="KW-0496">Mitochondrion</keyword>
<dbReference type="OrthoDB" id="7481291at2759"/>
<dbReference type="GO" id="GO:0005758">
    <property type="term" value="C:mitochondrial intermembrane space"/>
    <property type="evidence" value="ECO:0007669"/>
    <property type="project" value="TreeGrafter"/>
</dbReference>
<gene>
    <name evidence="10" type="ORF">C2E21_5098</name>
</gene>
<keyword evidence="11" id="KW-1185">Reference proteome</keyword>
<evidence type="ECO:0000256" key="3">
    <source>
        <dbReference type="ARBA" id="ARBA00022927"/>
    </source>
</evidence>
<organism evidence="10 11">
    <name type="scientific">Chlorella sorokiniana</name>
    <name type="common">Freshwater green alga</name>
    <dbReference type="NCBI Taxonomy" id="3076"/>
    <lineage>
        <taxon>Eukaryota</taxon>
        <taxon>Viridiplantae</taxon>
        <taxon>Chlorophyta</taxon>
        <taxon>core chlorophytes</taxon>
        <taxon>Trebouxiophyceae</taxon>
        <taxon>Chlorellales</taxon>
        <taxon>Chlorellaceae</taxon>
        <taxon>Chlorella clade</taxon>
        <taxon>Chlorella</taxon>
    </lineage>
</organism>
<evidence type="ECO:0000256" key="6">
    <source>
        <dbReference type="ARBA" id="ARBA00023128"/>
    </source>
</evidence>
<dbReference type="Gene3D" id="1.10.287.2900">
    <property type="match status" value="1"/>
</dbReference>
<evidence type="ECO:0000256" key="7">
    <source>
        <dbReference type="ARBA" id="ARBA00023157"/>
    </source>
</evidence>
<dbReference type="Proteomes" id="UP000239899">
    <property type="component" value="Unassembled WGS sequence"/>
</dbReference>
<keyword evidence="7" id="KW-1015">Disulfide bond</keyword>
<evidence type="ECO:0000313" key="10">
    <source>
        <dbReference type="EMBL" id="PRW56281.1"/>
    </source>
</evidence>
<evidence type="ECO:0000256" key="1">
    <source>
        <dbReference type="ARBA" id="ARBA00004173"/>
    </source>
</evidence>
<feature type="region of interest" description="Disordered" evidence="9">
    <location>
        <begin position="88"/>
        <end position="127"/>
    </location>
</feature>
<keyword evidence="3" id="KW-0653">Protein transport</keyword>
<evidence type="ECO:0000256" key="5">
    <source>
        <dbReference type="ARBA" id="ARBA00023010"/>
    </source>
</evidence>
<keyword evidence="5" id="KW-0811">Translocation</keyword>
<dbReference type="PANTHER" id="PTHR21622:SF0">
    <property type="entry name" value="COILED-COIL-HELIX-COILED-COIL-HELIX DOMAIN CONTAINING 4"/>
    <property type="match status" value="1"/>
</dbReference>
<dbReference type="GO" id="GO:0045041">
    <property type="term" value="P:protein import into mitochondrial intermembrane space"/>
    <property type="evidence" value="ECO:0007669"/>
    <property type="project" value="InterPro"/>
</dbReference>
<evidence type="ECO:0000256" key="4">
    <source>
        <dbReference type="ARBA" id="ARBA00023002"/>
    </source>
</evidence>
<name>A0A2P6TQH0_CHLSO</name>
<protein>
    <submittedName>
        <fullName evidence="10">Coiled-coil-helix-coiled-coil-helix domain-containing 4</fullName>
    </submittedName>
</protein>
<proteinExistence type="predicted"/>
<dbReference type="InterPro" id="IPR039289">
    <property type="entry name" value="CHCHD4"/>
</dbReference>
<reference evidence="10 11" key="1">
    <citation type="journal article" date="2018" name="Plant J.">
        <title>Genome sequences of Chlorella sorokiniana UTEX 1602 and Micractinium conductrix SAG 241.80: implications to maltose excretion by a green alga.</title>
        <authorList>
            <person name="Arriola M.B."/>
            <person name="Velmurugan N."/>
            <person name="Zhang Y."/>
            <person name="Plunkett M.H."/>
            <person name="Hondzo H."/>
            <person name="Barney B.M."/>
        </authorList>
    </citation>
    <scope>NUCLEOTIDE SEQUENCE [LARGE SCALE GENOMIC DNA]</scope>
    <source>
        <strain evidence="11">UTEX 1602</strain>
    </source>
</reference>
<dbReference type="EMBL" id="LHPG02000009">
    <property type="protein sequence ID" value="PRW56281.1"/>
    <property type="molecule type" value="Genomic_DNA"/>
</dbReference>
<dbReference type="GO" id="GO:0015035">
    <property type="term" value="F:protein-disulfide reductase activity"/>
    <property type="evidence" value="ECO:0007669"/>
    <property type="project" value="InterPro"/>
</dbReference>
<evidence type="ECO:0000256" key="9">
    <source>
        <dbReference type="SAM" id="MobiDB-lite"/>
    </source>
</evidence>
<evidence type="ECO:0000256" key="8">
    <source>
        <dbReference type="ARBA" id="ARBA00023284"/>
    </source>
</evidence>
<dbReference type="STRING" id="3076.A0A2P6TQH0"/>
<comment type="caution">
    <text evidence="10">The sequence shown here is derived from an EMBL/GenBank/DDBJ whole genome shotgun (WGS) entry which is preliminary data.</text>
</comment>
<dbReference type="PANTHER" id="PTHR21622">
    <property type="entry name" value="COILED-COIL-HELIX-COILED-COIL-HELIX DOMAIN CONTAINING 4"/>
    <property type="match status" value="1"/>
</dbReference>
<accession>A0A2P6TQH0</accession>